<protein>
    <recommendedName>
        <fullName evidence="7">Tagatose-6-phosphate kinase</fullName>
        <ecNumber evidence="7">2.7.1.144</ecNumber>
    </recommendedName>
</protein>
<comment type="pathway">
    <text evidence="7">Carbohydrate metabolism; D-tagatose 6-phosphate degradation; D-glyceraldehyde 3-phosphate and glycerone phosphate from D-tagatose 6-phosphate: step 1/2.</text>
</comment>
<dbReference type="GO" id="GO:0005829">
    <property type="term" value="C:cytosol"/>
    <property type="evidence" value="ECO:0007669"/>
    <property type="project" value="TreeGrafter"/>
</dbReference>
<dbReference type="GO" id="GO:0008662">
    <property type="term" value="F:1-phosphofructokinase activity"/>
    <property type="evidence" value="ECO:0007669"/>
    <property type="project" value="UniProtKB-UniRule"/>
</dbReference>
<keyword evidence="7" id="KW-0423">Lactose metabolism</keyword>
<feature type="domain" description="Carbohydrate kinase PfkB" evidence="9">
    <location>
        <begin position="9"/>
        <end position="282"/>
    </location>
</feature>
<dbReference type="Proteomes" id="UP000481621">
    <property type="component" value="Unassembled WGS sequence"/>
</dbReference>
<dbReference type="GO" id="GO:0016052">
    <property type="term" value="P:carbohydrate catabolic process"/>
    <property type="evidence" value="ECO:0007669"/>
    <property type="project" value="UniProtKB-ARBA"/>
</dbReference>
<evidence type="ECO:0000256" key="4">
    <source>
        <dbReference type="ARBA" id="ARBA00022777"/>
    </source>
</evidence>
<gene>
    <name evidence="10" type="primary">pfkB</name>
    <name evidence="10" type="ORF">G4Z05_08455</name>
</gene>
<dbReference type="GO" id="GO:0005988">
    <property type="term" value="P:lactose metabolic process"/>
    <property type="evidence" value="ECO:0007669"/>
    <property type="project" value="UniProtKB-KW"/>
</dbReference>
<evidence type="ECO:0000256" key="8">
    <source>
        <dbReference type="RuleBase" id="RU369061"/>
    </source>
</evidence>
<comment type="similarity">
    <text evidence="1">Belongs to the carbohydrate kinase pfkB family.</text>
</comment>
<comment type="function">
    <text evidence="8">Catalyzes the ATP-dependent phosphorylation of fructose-l-phosphate to fructose-l,6-bisphosphate.</text>
</comment>
<dbReference type="PROSITE" id="PS00584">
    <property type="entry name" value="PFKB_KINASES_2"/>
    <property type="match status" value="1"/>
</dbReference>
<evidence type="ECO:0000256" key="7">
    <source>
        <dbReference type="PIRNR" id="PIRNR000535"/>
    </source>
</evidence>
<dbReference type="Pfam" id="PF00294">
    <property type="entry name" value="PfkB"/>
    <property type="match status" value="1"/>
</dbReference>
<dbReference type="NCBIfam" id="TIGR03828">
    <property type="entry name" value="pfkB"/>
    <property type="match status" value="1"/>
</dbReference>
<evidence type="ECO:0000313" key="10">
    <source>
        <dbReference type="EMBL" id="NEX78916.1"/>
    </source>
</evidence>
<dbReference type="NCBIfam" id="TIGR03168">
    <property type="entry name" value="1-PFK"/>
    <property type="match status" value="1"/>
</dbReference>
<dbReference type="InterPro" id="IPR029056">
    <property type="entry name" value="Ribokinase-like"/>
</dbReference>
<dbReference type="Gene3D" id="3.40.1190.20">
    <property type="match status" value="1"/>
</dbReference>
<accession>A0A6B3TR62</accession>
<evidence type="ECO:0000256" key="5">
    <source>
        <dbReference type="ARBA" id="ARBA00022840"/>
    </source>
</evidence>
<dbReference type="GO" id="GO:0009024">
    <property type="term" value="F:tagatose-6-phosphate kinase activity"/>
    <property type="evidence" value="ECO:0007669"/>
    <property type="project" value="UniProtKB-EC"/>
</dbReference>
<keyword evidence="3 7" id="KW-0547">Nucleotide-binding</keyword>
<dbReference type="AlphaFoldDB" id="A0A6B3TR62"/>
<comment type="caution">
    <text evidence="10">The sequence shown here is derived from an EMBL/GenBank/DDBJ whole genome shotgun (WGS) entry which is preliminary data.</text>
</comment>
<reference evidence="10" key="1">
    <citation type="submission" date="2020-02" db="EMBL/GenBank/DDBJ databases">
        <title>Bacillus sedimentmangrovi sp. nov., isolated from sediment of the mangrove ecosystem.</title>
        <authorList>
            <person name="Liu G."/>
        </authorList>
    </citation>
    <scope>NUCLEOTIDE SEQUENCE [LARGE SCALE GENOMIC DNA]</scope>
    <source>
        <strain evidence="10">SgZ-7</strain>
    </source>
</reference>
<dbReference type="FunFam" id="3.40.1190.20:FF:000001">
    <property type="entry name" value="Phosphofructokinase"/>
    <property type="match status" value="1"/>
</dbReference>
<name>A0A6B3TR62_9BACI</name>
<dbReference type="InterPro" id="IPR022463">
    <property type="entry name" value="1-PFruKinase"/>
</dbReference>
<evidence type="ECO:0000256" key="2">
    <source>
        <dbReference type="ARBA" id="ARBA00022679"/>
    </source>
</evidence>
<dbReference type="GO" id="GO:2001059">
    <property type="term" value="P:D-tagatose 6-phosphate catabolic process"/>
    <property type="evidence" value="ECO:0007669"/>
    <property type="project" value="UniProtKB-UniPathway"/>
</dbReference>
<organism evidence="10 11">
    <name type="scientific">Neobacillus thermocopriae</name>
    <dbReference type="NCBI Taxonomy" id="1215031"/>
    <lineage>
        <taxon>Bacteria</taxon>
        <taxon>Bacillati</taxon>
        <taxon>Bacillota</taxon>
        <taxon>Bacilli</taxon>
        <taxon>Bacillales</taxon>
        <taxon>Bacillaceae</taxon>
        <taxon>Neobacillus</taxon>
    </lineage>
</organism>
<proteinExistence type="inferred from homology"/>
<sequence length="304" mass="33529">MIYTLTINPSVDYIVQVEHFQLGKLNRTKSEAKFPGGKGINVSRVLKQLDIPSKALGFVGGFTGTYIKQFLENENILTGFIRVKEDTRINIKLKTGQETEINANGPRISEEDFTALKKQIKNLKSDDILVLAGSIPGSLPKTTYLELVEICKENGTLFVVDAEGELLKKVLPYQPFLIKPNHHELGQIFDTNISIPEEVVPYGKRLIEMGAQNVIVSLADKGAVFISEDFTCLAKVPKGEVKNSVGAGDSMVAGFLAAFEKTKNKETAFRYSVASGSATAFSLELCTKEKVEELFHQVEIIKIL</sequence>
<evidence type="ECO:0000259" key="9">
    <source>
        <dbReference type="Pfam" id="PF00294"/>
    </source>
</evidence>
<dbReference type="PANTHER" id="PTHR46566">
    <property type="entry name" value="1-PHOSPHOFRUCTOKINASE-RELATED"/>
    <property type="match status" value="1"/>
</dbReference>
<evidence type="ECO:0000256" key="3">
    <source>
        <dbReference type="ARBA" id="ARBA00022741"/>
    </source>
</evidence>
<keyword evidence="4 8" id="KW-0418">Kinase</keyword>
<keyword evidence="5 7" id="KW-0067">ATP-binding</keyword>
<dbReference type="GO" id="GO:0044281">
    <property type="term" value="P:small molecule metabolic process"/>
    <property type="evidence" value="ECO:0007669"/>
    <property type="project" value="UniProtKB-ARBA"/>
</dbReference>
<comment type="catalytic activity">
    <reaction evidence="6 8">
        <text>beta-D-fructose 1-phosphate + ATP = beta-D-fructose 1,6-bisphosphate + ADP + H(+)</text>
        <dbReference type="Rhea" id="RHEA:14213"/>
        <dbReference type="ChEBI" id="CHEBI:15378"/>
        <dbReference type="ChEBI" id="CHEBI:30616"/>
        <dbReference type="ChEBI" id="CHEBI:32966"/>
        <dbReference type="ChEBI" id="CHEBI:138881"/>
        <dbReference type="ChEBI" id="CHEBI:456216"/>
        <dbReference type="EC" id="2.7.1.56"/>
    </reaction>
</comment>
<dbReference type="InterPro" id="IPR011611">
    <property type="entry name" value="PfkB_dom"/>
</dbReference>
<keyword evidence="2 7" id="KW-0808">Transferase</keyword>
<dbReference type="GO" id="GO:0005524">
    <property type="term" value="F:ATP binding"/>
    <property type="evidence" value="ECO:0007669"/>
    <property type="project" value="UniProtKB-UniRule"/>
</dbReference>
<dbReference type="SUPFAM" id="SSF53613">
    <property type="entry name" value="Ribokinase-like"/>
    <property type="match status" value="1"/>
</dbReference>
<dbReference type="RefSeq" id="WP_163251453.1">
    <property type="nucleotide sequence ID" value="NZ_JAAIUV010000011.1"/>
</dbReference>
<dbReference type="EMBL" id="JAAIUV010000011">
    <property type="protein sequence ID" value="NEX78916.1"/>
    <property type="molecule type" value="Genomic_DNA"/>
</dbReference>
<dbReference type="EC" id="2.7.1.144" evidence="7"/>
<evidence type="ECO:0000256" key="6">
    <source>
        <dbReference type="ARBA" id="ARBA00047745"/>
    </source>
</evidence>
<dbReference type="InterPro" id="IPR002173">
    <property type="entry name" value="Carboh/pur_kinase_PfkB_CS"/>
</dbReference>
<dbReference type="UniPathway" id="UPA00704">
    <property type="reaction ID" value="UER00715"/>
</dbReference>
<dbReference type="InterPro" id="IPR017583">
    <property type="entry name" value="Tagatose/fructose_Pkinase"/>
</dbReference>
<dbReference type="PIRSF" id="PIRSF000535">
    <property type="entry name" value="1PFK/6PFK/LacC"/>
    <property type="match status" value="1"/>
</dbReference>
<comment type="catalytic activity">
    <reaction evidence="7">
        <text>D-tagatofuranose 6-phosphate + ATP = D-tagatofuranose 1,6-bisphosphate + ADP + H(+)</text>
        <dbReference type="Rhea" id="RHEA:12420"/>
        <dbReference type="ChEBI" id="CHEBI:15378"/>
        <dbReference type="ChEBI" id="CHEBI:30616"/>
        <dbReference type="ChEBI" id="CHEBI:58694"/>
        <dbReference type="ChEBI" id="CHEBI:58695"/>
        <dbReference type="ChEBI" id="CHEBI:456216"/>
        <dbReference type="EC" id="2.7.1.144"/>
    </reaction>
</comment>
<evidence type="ECO:0000256" key="1">
    <source>
        <dbReference type="ARBA" id="ARBA00005380"/>
    </source>
</evidence>
<keyword evidence="11" id="KW-1185">Reference proteome</keyword>
<dbReference type="CDD" id="cd01164">
    <property type="entry name" value="FruK_PfkB_like"/>
    <property type="match status" value="1"/>
</dbReference>
<dbReference type="PANTHER" id="PTHR46566:SF1">
    <property type="entry name" value="1-PHOSPHOFRUCTOKINASE"/>
    <property type="match status" value="1"/>
</dbReference>
<evidence type="ECO:0000313" key="11">
    <source>
        <dbReference type="Proteomes" id="UP000481621"/>
    </source>
</evidence>
<comment type="similarity">
    <text evidence="7">Belongs to the carbohydrate kinase PfkB family. LacC subfamily.</text>
</comment>